<dbReference type="GO" id="GO:0005829">
    <property type="term" value="C:cytosol"/>
    <property type="evidence" value="ECO:0007669"/>
    <property type="project" value="TreeGrafter"/>
</dbReference>
<dbReference type="SUPFAM" id="SSF55315">
    <property type="entry name" value="L30e-like"/>
    <property type="match status" value="1"/>
</dbReference>
<keyword evidence="6" id="KW-1185">Reference proteome</keyword>
<evidence type="ECO:0000256" key="2">
    <source>
        <dbReference type="ARBA" id="ARBA00022679"/>
    </source>
</evidence>
<dbReference type="AlphaFoldDB" id="A0A366EZI3"/>
<dbReference type="PANTHER" id="PTHR46429:SF1">
    <property type="entry name" value="23S RRNA (GUANOSINE-2'-O-)-METHYLTRANSFERASE RLMB"/>
    <property type="match status" value="1"/>
</dbReference>
<dbReference type="Pfam" id="PF08032">
    <property type="entry name" value="SpoU_sub_bind"/>
    <property type="match status" value="1"/>
</dbReference>
<dbReference type="Proteomes" id="UP000253529">
    <property type="component" value="Unassembled WGS sequence"/>
</dbReference>
<proteinExistence type="predicted"/>
<dbReference type="SMART" id="SM00967">
    <property type="entry name" value="SpoU_sub_bind"/>
    <property type="match status" value="1"/>
</dbReference>
<evidence type="ECO:0000313" key="6">
    <source>
        <dbReference type="Proteomes" id="UP000253529"/>
    </source>
</evidence>
<evidence type="ECO:0000256" key="1">
    <source>
        <dbReference type="ARBA" id="ARBA00022603"/>
    </source>
</evidence>
<dbReference type="RefSeq" id="WP_113891375.1">
    <property type="nucleotide sequence ID" value="NZ_QNRK01000028.1"/>
</dbReference>
<gene>
    <name evidence="5" type="ORF">DFR50_12811</name>
</gene>
<reference evidence="5 6" key="1">
    <citation type="submission" date="2018-06" db="EMBL/GenBank/DDBJ databases">
        <title>Genomic Encyclopedia of Type Strains, Phase IV (KMG-IV): sequencing the most valuable type-strain genomes for metagenomic binning, comparative biology and taxonomic classification.</title>
        <authorList>
            <person name="Goeker M."/>
        </authorList>
    </citation>
    <scope>NUCLEOTIDE SEQUENCE [LARGE SCALE GENOMIC DNA]</scope>
    <source>
        <strain evidence="5 6">DSM 24875</strain>
    </source>
</reference>
<dbReference type="InterPro" id="IPR029064">
    <property type="entry name" value="Ribosomal_eL30-like_sf"/>
</dbReference>
<evidence type="ECO:0000259" key="4">
    <source>
        <dbReference type="SMART" id="SM00967"/>
    </source>
</evidence>
<dbReference type="PANTHER" id="PTHR46429">
    <property type="entry name" value="23S RRNA (GUANOSINE-2'-O-)-METHYLTRANSFERASE RLMB"/>
    <property type="match status" value="1"/>
</dbReference>
<dbReference type="EMBL" id="QNRK01000028">
    <property type="protein sequence ID" value="RBP07286.1"/>
    <property type="molecule type" value="Genomic_DNA"/>
</dbReference>
<accession>A0A366EZI3</accession>
<feature type="compositionally biased region" description="Basic and acidic residues" evidence="3">
    <location>
        <begin position="8"/>
        <end position="21"/>
    </location>
</feature>
<dbReference type="Pfam" id="PF00588">
    <property type="entry name" value="SpoU_methylase"/>
    <property type="match status" value="1"/>
</dbReference>
<feature type="compositionally biased region" description="Basic and acidic residues" evidence="3">
    <location>
        <begin position="37"/>
        <end position="50"/>
    </location>
</feature>
<dbReference type="Gene3D" id="3.40.1280.10">
    <property type="match status" value="1"/>
</dbReference>
<keyword evidence="1 5" id="KW-0489">Methyltransferase</keyword>
<dbReference type="InterPro" id="IPR001537">
    <property type="entry name" value="SpoU_MeTrfase"/>
</dbReference>
<comment type="caution">
    <text evidence="5">The sequence shown here is derived from an EMBL/GenBank/DDBJ whole genome shotgun (WGS) entry which is preliminary data.</text>
</comment>
<dbReference type="CDD" id="cd18103">
    <property type="entry name" value="SpoU-like_RlmB"/>
    <property type="match status" value="1"/>
</dbReference>
<dbReference type="InterPro" id="IPR013123">
    <property type="entry name" value="SpoU_subst-bd"/>
</dbReference>
<dbReference type="GO" id="GO:0008173">
    <property type="term" value="F:RNA methyltransferase activity"/>
    <property type="evidence" value="ECO:0007669"/>
    <property type="project" value="InterPro"/>
</dbReference>
<feature type="compositionally biased region" description="Low complexity" evidence="3">
    <location>
        <begin position="23"/>
        <end position="36"/>
    </location>
</feature>
<feature type="region of interest" description="Disordered" evidence="3">
    <location>
        <begin position="1"/>
        <end position="50"/>
    </location>
</feature>
<dbReference type="InterPro" id="IPR029028">
    <property type="entry name" value="Alpha/beta_knot_MTases"/>
</dbReference>
<keyword evidence="2 5" id="KW-0808">Transferase</keyword>
<protein>
    <submittedName>
        <fullName evidence="5">23S rRNA (Guanosine2251-2'-O)-methyltransferase</fullName>
    </submittedName>
</protein>
<dbReference type="NCBIfam" id="TIGR00186">
    <property type="entry name" value="rRNA_methyl_3"/>
    <property type="match status" value="1"/>
</dbReference>
<evidence type="ECO:0000256" key="3">
    <source>
        <dbReference type="SAM" id="MobiDB-lite"/>
    </source>
</evidence>
<dbReference type="InterPro" id="IPR029026">
    <property type="entry name" value="tRNA_m1G_MTases_N"/>
</dbReference>
<dbReference type="InterPro" id="IPR004441">
    <property type="entry name" value="rRNA_MeTrfase_TrmH"/>
</dbReference>
<dbReference type="Gene3D" id="3.30.1330.30">
    <property type="match status" value="1"/>
</dbReference>
<name>A0A366EZI3_9HYPH</name>
<sequence length="285" mass="30464">MTRNRQRRGAEPPRTSDERRPGAAKPRAAPQPAAEAGRARDRPRERREPDVARIYGFHSVEAALNAPRRELIRLYATAAAAERLKAAIDARGVETRIVGLEEVAGRLPRDSVHQGVLLEARPLAPIDVSELPARGLVLVLDQITDPHNVGAIFRTAAAFAVDAVVTTERHAPELSGALAKSASGGLEHVPICSVTNLSRALTEMGEMGYQRVGLDSEAPTTLDAIPLARPLALVLGAEDKGLRRLTRERCDALARLDLPGAIRSLNVSNAAAIALTLAWGKVGKA</sequence>
<evidence type="ECO:0000313" key="5">
    <source>
        <dbReference type="EMBL" id="RBP07286.1"/>
    </source>
</evidence>
<dbReference type="SUPFAM" id="SSF75217">
    <property type="entry name" value="alpha/beta knot"/>
    <property type="match status" value="1"/>
</dbReference>
<organism evidence="5 6">
    <name type="scientific">Roseiarcus fermentans</name>
    <dbReference type="NCBI Taxonomy" id="1473586"/>
    <lineage>
        <taxon>Bacteria</taxon>
        <taxon>Pseudomonadati</taxon>
        <taxon>Pseudomonadota</taxon>
        <taxon>Alphaproteobacteria</taxon>
        <taxon>Hyphomicrobiales</taxon>
        <taxon>Roseiarcaceae</taxon>
        <taxon>Roseiarcus</taxon>
    </lineage>
</organism>
<dbReference type="GO" id="GO:0006396">
    <property type="term" value="P:RNA processing"/>
    <property type="evidence" value="ECO:0007669"/>
    <property type="project" value="InterPro"/>
</dbReference>
<dbReference type="GO" id="GO:0003723">
    <property type="term" value="F:RNA binding"/>
    <property type="evidence" value="ECO:0007669"/>
    <property type="project" value="InterPro"/>
</dbReference>
<dbReference type="GO" id="GO:0032259">
    <property type="term" value="P:methylation"/>
    <property type="evidence" value="ECO:0007669"/>
    <property type="project" value="UniProtKB-KW"/>
</dbReference>
<feature type="domain" description="RNA 2-O ribose methyltransferase substrate binding" evidence="4">
    <location>
        <begin position="53"/>
        <end position="126"/>
    </location>
</feature>
<dbReference type="OrthoDB" id="9785673at2"/>